<keyword evidence="1" id="KW-1133">Transmembrane helix</keyword>
<keyword evidence="1" id="KW-0472">Membrane</keyword>
<name>A0ABP2Z2T8_9GAMM</name>
<organism evidence="2 3">
    <name type="scientific">Shewanella decolorationis S12</name>
    <dbReference type="NCBI Taxonomy" id="1353536"/>
    <lineage>
        <taxon>Bacteria</taxon>
        <taxon>Pseudomonadati</taxon>
        <taxon>Pseudomonadota</taxon>
        <taxon>Gammaproteobacteria</taxon>
        <taxon>Alteromonadales</taxon>
        <taxon>Shewanellaceae</taxon>
        <taxon>Shewanella</taxon>
    </lineage>
</organism>
<dbReference type="EMBL" id="AXZL01000069">
    <property type="protein sequence ID" value="ESE40750.1"/>
    <property type="molecule type" value="Genomic_DNA"/>
</dbReference>
<proteinExistence type="predicted"/>
<sequence>MQTLLNNESHKQMTALSLIKLHKKEQVFYIFLTFIGIFLAEILLIIKYQ</sequence>
<protein>
    <submittedName>
        <fullName evidence="2">Uncharacterized protein</fullName>
    </submittedName>
</protein>
<feature type="transmembrane region" description="Helical" evidence="1">
    <location>
        <begin position="27"/>
        <end position="46"/>
    </location>
</feature>
<keyword evidence="3" id="KW-1185">Reference proteome</keyword>
<comment type="caution">
    <text evidence="2">The sequence shown here is derived from an EMBL/GenBank/DDBJ whole genome shotgun (WGS) entry which is preliminary data.</text>
</comment>
<evidence type="ECO:0000256" key="1">
    <source>
        <dbReference type="SAM" id="Phobius"/>
    </source>
</evidence>
<gene>
    <name evidence="2" type="ORF">SHD_2635</name>
</gene>
<keyword evidence="1" id="KW-0812">Transmembrane</keyword>
<evidence type="ECO:0000313" key="2">
    <source>
        <dbReference type="EMBL" id="ESE40750.1"/>
    </source>
</evidence>
<accession>A0ABP2Z2T8</accession>
<evidence type="ECO:0000313" key="3">
    <source>
        <dbReference type="Proteomes" id="UP000017548"/>
    </source>
</evidence>
<dbReference type="Proteomes" id="UP000017548">
    <property type="component" value="Unassembled WGS sequence"/>
</dbReference>
<reference evidence="2 3" key="1">
    <citation type="journal article" date="2013" name="Genome Announc.">
        <title>Draft Genome Sequence of Shewanella decolorationis S12, a Dye-Degrading Bacterium Isolated from a Wastewater Treatment Plant.</title>
        <authorList>
            <person name="Xu M."/>
            <person name="Fang Y."/>
            <person name="Liu J."/>
            <person name="Chen X."/>
            <person name="Sun G."/>
            <person name="Guo J."/>
            <person name="Hua Z."/>
            <person name="Tu Q."/>
            <person name="Wu L."/>
            <person name="Zhou J."/>
            <person name="Liu X."/>
        </authorList>
    </citation>
    <scope>NUCLEOTIDE SEQUENCE [LARGE SCALE GENOMIC DNA]</scope>
    <source>
        <strain evidence="2 3">S12</strain>
    </source>
</reference>